<dbReference type="STRING" id="270351.Maq22A_c13770"/>
<dbReference type="PROSITE" id="PS50931">
    <property type="entry name" value="HTH_LYSR"/>
    <property type="match status" value="1"/>
</dbReference>
<dbReference type="Gene3D" id="1.10.10.10">
    <property type="entry name" value="Winged helix-like DNA-binding domain superfamily/Winged helix DNA-binding domain"/>
    <property type="match status" value="1"/>
</dbReference>
<evidence type="ECO:0000313" key="7">
    <source>
        <dbReference type="Proteomes" id="UP000061432"/>
    </source>
</evidence>
<dbReference type="PATRIC" id="fig|270351.10.peg.2651"/>
<dbReference type="InterPro" id="IPR036388">
    <property type="entry name" value="WH-like_DNA-bd_sf"/>
</dbReference>
<dbReference type="RefSeq" id="WP_244533524.1">
    <property type="nucleotide sequence ID" value="NZ_AP014704.1"/>
</dbReference>
<dbReference type="KEGG" id="maqu:Maq22A_c13770"/>
<protein>
    <submittedName>
        <fullName evidence="6">Transcriptional regulator, LysR family</fullName>
    </submittedName>
</protein>
<organism evidence="6 7">
    <name type="scientific">Methylobacterium aquaticum</name>
    <dbReference type="NCBI Taxonomy" id="270351"/>
    <lineage>
        <taxon>Bacteria</taxon>
        <taxon>Pseudomonadati</taxon>
        <taxon>Pseudomonadota</taxon>
        <taxon>Alphaproteobacteria</taxon>
        <taxon>Hyphomicrobiales</taxon>
        <taxon>Methylobacteriaceae</taxon>
        <taxon>Methylobacterium</taxon>
    </lineage>
</organism>
<dbReference type="PANTHER" id="PTHR30346">
    <property type="entry name" value="TRANSCRIPTIONAL DUAL REGULATOR HCAR-RELATED"/>
    <property type="match status" value="1"/>
</dbReference>
<dbReference type="InterPro" id="IPR000847">
    <property type="entry name" value="LysR_HTH_N"/>
</dbReference>
<evidence type="ECO:0000256" key="2">
    <source>
        <dbReference type="ARBA" id="ARBA00023015"/>
    </source>
</evidence>
<feature type="domain" description="HTH lysR-type" evidence="5">
    <location>
        <begin position="1"/>
        <end position="58"/>
    </location>
</feature>
<dbReference type="InterPro" id="IPR005119">
    <property type="entry name" value="LysR_subst-bd"/>
</dbReference>
<evidence type="ECO:0000313" key="6">
    <source>
        <dbReference type="EMBL" id="BAQ45959.1"/>
    </source>
</evidence>
<gene>
    <name evidence="6" type="primary">lysR</name>
    <name evidence="6" type="ORF">Maq22A_c13770</name>
</gene>
<accession>A0A0C6FLB5</accession>
<reference evidence="7" key="2">
    <citation type="submission" date="2015-01" db="EMBL/GenBank/DDBJ databases">
        <title>Complete genome sequence of Methylobacterium aquaticum strain 22A.</title>
        <authorList>
            <person name="Tani A."/>
            <person name="Ogura Y."/>
            <person name="Hayashi T."/>
        </authorList>
    </citation>
    <scope>NUCLEOTIDE SEQUENCE [LARGE SCALE GENOMIC DNA]</scope>
    <source>
        <strain evidence="7">MA-22A</strain>
    </source>
</reference>
<dbReference type="EMBL" id="AP014704">
    <property type="protein sequence ID" value="BAQ45959.1"/>
    <property type="molecule type" value="Genomic_DNA"/>
</dbReference>
<dbReference type="Pfam" id="PF00126">
    <property type="entry name" value="HTH_1"/>
    <property type="match status" value="1"/>
</dbReference>
<dbReference type="FunFam" id="1.10.10.10:FF:000001">
    <property type="entry name" value="LysR family transcriptional regulator"/>
    <property type="match status" value="1"/>
</dbReference>
<dbReference type="Proteomes" id="UP000061432">
    <property type="component" value="Chromosome"/>
</dbReference>
<name>A0A0C6FLB5_9HYPH</name>
<evidence type="ECO:0000259" key="5">
    <source>
        <dbReference type="PROSITE" id="PS50931"/>
    </source>
</evidence>
<dbReference type="PRINTS" id="PR00039">
    <property type="entry name" value="HTHLYSR"/>
</dbReference>
<keyword evidence="2" id="KW-0805">Transcription regulation</keyword>
<dbReference type="SUPFAM" id="SSF46785">
    <property type="entry name" value="Winged helix' DNA-binding domain"/>
    <property type="match status" value="1"/>
</dbReference>
<dbReference type="GO" id="GO:0032993">
    <property type="term" value="C:protein-DNA complex"/>
    <property type="evidence" value="ECO:0007669"/>
    <property type="project" value="TreeGrafter"/>
</dbReference>
<comment type="similarity">
    <text evidence="1">Belongs to the LysR transcriptional regulatory family.</text>
</comment>
<dbReference type="Pfam" id="PF03466">
    <property type="entry name" value="LysR_substrate"/>
    <property type="match status" value="1"/>
</dbReference>
<dbReference type="Gene3D" id="3.40.190.10">
    <property type="entry name" value="Periplasmic binding protein-like II"/>
    <property type="match status" value="2"/>
</dbReference>
<dbReference type="PANTHER" id="PTHR30346:SF17">
    <property type="entry name" value="LYSR FAMILY TRANSCRIPTIONAL REGULATOR"/>
    <property type="match status" value="1"/>
</dbReference>
<dbReference type="CDD" id="cd05466">
    <property type="entry name" value="PBP2_LTTR_substrate"/>
    <property type="match status" value="1"/>
</dbReference>
<dbReference type="GO" id="GO:0003700">
    <property type="term" value="F:DNA-binding transcription factor activity"/>
    <property type="evidence" value="ECO:0007669"/>
    <property type="project" value="InterPro"/>
</dbReference>
<keyword evidence="4" id="KW-0804">Transcription</keyword>
<reference evidence="6 7" key="1">
    <citation type="journal article" date="2015" name="Genome Announc.">
        <title>Complete Genome Sequence of Methylobacterium aquaticum Strain 22A, Isolated from Racomitrium japonicum Moss.</title>
        <authorList>
            <person name="Tani A."/>
            <person name="Ogura Y."/>
            <person name="Hayashi T."/>
            <person name="Kimbara K."/>
        </authorList>
    </citation>
    <scope>NUCLEOTIDE SEQUENCE [LARGE SCALE GENOMIC DNA]</scope>
    <source>
        <strain evidence="6 7">MA-22A</strain>
    </source>
</reference>
<keyword evidence="3" id="KW-0238">DNA-binding</keyword>
<sequence>MEMHQVRYFLAVAEHLNFTRAAERLHVAQPSLTRAIQKLEDELGGPLFRRERANTHLTELGRLMRPHLQMTLGAAEAAKRQAQSFRKRETGQLTVGACSSIAAETGVPLLARISAEIGELAVQVEIGPADLVEERLIAGDIDAALLAPVEGAADNRHPRFDLRAIAEDMFCVAFAPGHRFEASSEVVLEDLDGEPLIVRLGCRHEEAIAAAMKARSINRVTRYSSGDERWLAGFVQAGLGCILWPETTARARALPFRRLADLPLRYRVVLTTMAGRCRSPALATLVRQAKGAGLARQAEAAGAA</sequence>
<proteinExistence type="inferred from homology"/>
<dbReference type="GO" id="GO:0003677">
    <property type="term" value="F:DNA binding"/>
    <property type="evidence" value="ECO:0007669"/>
    <property type="project" value="UniProtKB-KW"/>
</dbReference>
<evidence type="ECO:0000256" key="1">
    <source>
        <dbReference type="ARBA" id="ARBA00009437"/>
    </source>
</evidence>
<evidence type="ECO:0000256" key="4">
    <source>
        <dbReference type="ARBA" id="ARBA00023163"/>
    </source>
</evidence>
<evidence type="ECO:0000256" key="3">
    <source>
        <dbReference type="ARBA" id="ARBA00023125"/>
    </source>
</evidence>
<dbReference type="SUPFAM" id="SSF53850">
    <property type="entry name" value="Periplasmic binding protein-like II"/>
    <property type="match status" value="1"/>
</dbReference>
<dbReference type="AlphaFoldDB" id="A0A0C6FLB5"/>
<dbReference type="InterPro" id="IPR036390">
    <property type="entry name" value="WH_DNA-bd_sf"/>
</dbReference>